<accession>A0A2T3A501</accession>
<dbReference type="Proteomes" id="UP000241462">
    <property type="component" value="Unassembled WGS sequence"/>
</dbReference>
<gene>
    <name evidence="2" type="ORF">BD289DRAFT_483549</name>
</gene>
<dbReference type="STRING" id="2025994.A0A2T3A501"/>
<feature type="compositionally biased region" description="Low complexity" evidence="1">
    <location>
        <begin position="8"/>
        <end position="25"/>
    </location>
</feature>
<feature type="region of interest" description="Disordered" evidence="1">
    <location>
        <begin position="1"/>
        <end position="30"/>
    </location>
</feature>
<keyword evidence="3" id="KW-1185">Reference proteome</keyword>
<proteinExistence type="predicted"/>
<dbReference type="InParanoid" id="A0A2T3A501"/>
<dbReference type="AlphaFoldDB" id="A0A2T3A501"/>
<name>A0A2T3A501_9PEZI</name>
<organism evidence="2 3">
    <name type="scientific">Coniella lustricola</name>
    <dbReference type="NCBI Taxonomy" id="2025994"/>
    <lineage>
        <taxon>Eukaryota</taxon>
        <taxon>Fungi</taxon>
        <taxon>Dikarya</taxon>
        <taxon>Ascomycota</taxon>
        <taxon>Pezizomycotina</taxon>
        <taxon>Sordariomycetes</taxon>
        <taxon>Sordariomycetidae</taxon>
        <taxon>Diaporthales</taxon>
        <taxon>Schizoparmaceae</taxon>
        <taxon>Coniella</taxon>
    </lineage>
</organism>
<evidence type="ECO:0000256" key="1">
    <source>
        <dbReference type="SAM" id="MobiDB-lite"/>
    </source>
</evidence>
<evidence type="ECO:0000313" key="3">
    <source>
        <dbReference type="Proteomes" id="UP000241462"/>
    </source>
</evidence>
<reference evidence="2 3" key="1">
    <citation type="journal article" date="2018" name="Mycol. Prog.">
        <title>Coniella lustricola, a new species from submerged detritus.</title>
        <authorList>
            <person name="Raudabaugh D.B."/>
            <person name="Iturriaga T."/>
            <person name="Carver A."/>
            <person name="Mondo S."/>
            <person name="Pangilinan J."/>
            <person name="Lipzen A."/>
            <person name="He G."/>
            <person name="Amirebrahimi M."/>
            <person name="Grigoriev I.V."/>
            <person name="Miller A.N."/>
        </authorList>
    </citation>
    <scope>NUCLEOTIDE SEQUENCE [LARGE SCALE GENOMIC DNA]</scope>
    <source>
        <strain evidence="2 3">B22-T-1</strain>
    </source>
</reference>
<dbReference type="EMBL" id="KZ678467">
    <property type="protein sequence ID" value="PSR82911.1"/>
    <property type="molecule type" value="Genomic_DNA"/>
</dbReference>
<protein>
    <submittedName>
        <fullName evidence="2">Uncharacterized protein</fullName>
    </submittedName>
</protein>
<sequence>MSESGSSAQHQPQRAQQQARQQAQPRPTPPPSLCLVASTIIISYFTWLNSSHNLDCAKLYHPAGSEVRWGSNSTSRSGFLFAYQPYSRGSPDTLAVNFDSLVTEAPLCVAANPNPGARHWEFGGGQLGGGAGPDVMGFCCTANADSGNSGSIYYNDFQNPACGYPQCAATFLLDLPRRQPEQCDVHYVFAGDFDILGLI</sequence>
<evidence type="ECO:0000313" key="2">
    <source>
        <dbReference type="EMBL" id="PSR82911.1"/>
    </source>
</evidence>